<dbReference type="InParanoid" id="G2YYD4"/>
<feature type="region of interest" description="Disordered" evidence="1">
    <location>
        <begin position="26"/>
        <end position="57"/>
    </location>
</feature>
<sequence>MPIRVKNRVRIEIRIRIQIRIRIRPAYLPRTTQPNPNQTPKRVRRNPIGSGDPAIKK</sequence>
<accession>G2YYD4</accession>
<feature type="compositionally biased region" description="Low complexity" evidence="1">
    <location>
        <begin position="31"/>
        <end position="40"/>
    </location>
</feature>
<gene>
    <name evidence="2" type="ORF">BofuT4_uP144400.1</name>
</gene>
<name>G2YYD4_BOTF4</name>
<dbReference type="EMBL" id="FQ790361">
    <property type="protein sequence ID" value="CCD56632.1"/>
    <property type="molecule type" value="Genomic_DNA"/>
</dbReference>
<proteinExistence type="predicted"/>
<dbReference type="Proteomes" id="UP000008177">
    <property type="component" value="Unplaced contigs"/>
</dbReference>
<organism evidence="2 3">
    <name type="scientific">Botryotinia fuckeliana (strain T4)</name>
    <name type="common">Noble rot fungus</name>
    <name type="synonym">Botrytis cinerea</name>
    <dbReference type="NCBI Taxonomy" id="999810"/>
    <lineage>
        <taxon>Eukaryota</taxon>
        <taxon>Fungi</taxon>
        <taxon>Dikarya</taxon>
        <taxon>Ascomycota</taxon>
        <taxon>Pezizomycotina</taxon>
        <taxon>Leotiomycetes</taxon>
        <taxon>Helotiales</taxon>
        <taxon>Sclerotiniaceae</taxon>
        <taxon>Botrytis</taxon>
    </lineage>
</organism>
<protein>
    <submittedName>
        <fullName evidence="2">Uncharacterized protein</fullName>
    </submittedName>
</protein>
<evidence type="ECO:0000256" key="1">
    <source>
        <dbReference type="SAM" id="MobiDB-lite"/>
    </source>
</evidence>
<dbReference type="AlphaFoldDB" id="G2YYD4"/>
<reference evidence="3" key="1">
    <citation type="journal article" date="2011" name="PLoS Genet.">
        <title>Genomic analysis of the necrotrophic fungal pathogens Sclerotinia sclerotiorum and Botrytis cinerea.</title>
        <authorList>
            <person name="Amselem J."/>
            <person name="Cuomo C.A."/>
            <person name="van Kan J.A."/>
            <person name="Viaud M."/>
            <person name="Benito E.P."/>
            <person name="Couloux A."/>
            <person name="Coutinho P.M."/>
            <person name="de Vries R.P."/>
            <person name="Dyer P.S."/>
            <person name="Fillinger S."/>
            <person name="Fournier E."/>
            <person name="Gout L."/>
            <person name="Hahn M."/>
            <person name="Kohn L."/>
            <person name="Lapalu N."/>
            <person name="Plummer K.M."/>
            <person name="Pradier J.M."/>
            <person name="Quevillon E."/>
            <person name="Sharon A."/>
            <person name="Simon A."/>
            <person name="ten Have A."/>
            <person name="Tudzynski B."/>
            <person name="Tudzynski P."/>
            <person name="Wincker P."/>
            <person name="Andrew M."/>
            <person name="Anthouard V."/>
            <person name="Beever R.E."/>
            <person name="Beffa R."/>
            <person name="Benoit I."/>
            <person name="Bouzid O."/>
            <person name="Brault B."/>
            <person name="Chen Z."/>
            <person name="Choquer M."/>
            <person name="Collemare J."/>
            <person name="Cotton P."/>
            <person name="Danchin E.G."/>
            <person name="Da Silva C."/>
            <person name="Gautier A."/>
            <person name="Giraud C."/>
            <person name="Giraud T."/>
            <person name="Gonzalez C."/>
            <person name="Grossetete S."/>
            <person name="Guldener U."/>
            <person name="Henrissat B."/>
            <person name="Howlett B.J."/>
            <person name="Kodira C."/>
            <person name="Kretschmer M."/>
            <person name="Lappartient A."/>
            <person name="Leroch M."/>
            <person name="Levis C."/>
            <person name="Mauceli E."/>
            <person name="Neuveglise C."/>
            <person name="Oeser B."/>
            <person name="Pearson M."/>
            <person name="Poulain J."/>
            <person name="Poussereau N."/>
            <person name="Quesneville H."/>
            <person name="Rascle C."/>
            <person name="Schumacher J."/>
            <person name="Segurens B."/>
            <person name="Sexton A."/>
            <person name="Silva E."/>
            <person name="Sirven C."/>
            <person name="Soanes D.M."/>
            <person name="Talbot N.J."/>
            <person name="Templeton M."/>
            <person name="Yandava C."/>
            <person name="Yarden O."/>
            <person name="Zeng Q."/>
            <person name="Rollins J.A."/>
            <person name="Lebrun M.H."/>
            <person name="Dickman M."/>
        </authorList>
    </citation>
    <scope>NUCLEOTIDE SEQUENCE [LARGE SCALE GENOMIC DNA]</scope>
    <source>
        <strain evidence="3">T4</strain>
    </source>
</reference>
<dbReference type="HOGENOM" id="CLU_2996338_0_0_1"/>
<evidence type="ECO:0000313" key="2">
    <source>
        <dbReference type="EMBL" id="CCD56632.1"/>
    </source>
</evidence>
<evidence type="ECO:0000313" key="3">
    <source>
        <dbReference type="Proteomes" id="UP000008177"/>
    </source>
</evidence>